<evidence type="ECO:0000256" key="1">
    <source>
        <dbReference type="ARBA" id="ARBA00023122"/>
    </source>
</evidence>
<keyword evidence="1 2" id="KW-0129">CBS domain</keyword>
<dbReference type="InterPro" id="IPR044725">
    <property type="entry name" value="CBSX3_CBS_dom"/>
</dbReference>
<dbReference type="EMBL" id="BJYU01000102">
    <property type="protein sequence ID" value="GEO17372.1"/>
    <property type="molecule type" value="Genomic_DNA"/>
</dbReference>
<dbReference type="CDD" id="cd04623">
    <property type="entry name" value="CBS_pair_bac_euk"/>
    <property type="match status" value="1"/>
</dbReference>
<gene>
    <name evidence="4" type="ORF">MAE02_50680</name>
</gene>
<feature type="domain" description="CBS" evidence="3">
    <location>
        <begin position="8"/>
        <end position="67"/>
    </location>
</feature>
<dbReference type="InterPro" id="IPR051257">
    <property type="entry name" value="Diverse_CBS-Domain"/>
</dbReference>
<dbReference type="AlphaFoldDB" id="A0A512BZI7"/>
<dbReference type="SUPFAM" id="SSF54631">
    <property type="entry name" value="CBS-domain pair"/>
    <property type="match status" value="1"/>
</dbReference>
<dbReference type="PANTHER" id="PTHR43080">
    <property type="entry name" value="CBS DOMAIN-CONTAINING PROTEIN CBSX3, MITOCHONDRIAL"/>
    <property type="match status" value="1"/>
</dbReference>
<keyword evidence="5" id="KW-1185">Reference proteome</keyword>
<dbReference type="Gene3D" id="3.10.580.10">
    <property type="entry name" value="CBS-domain"/>
    <property type="match status" value="1"/>
</dbReference>
<reference evidence="4 5" key="1">
    <citation type="submission" date="2019-07" db="EMBL/GenBank/DDBJ databases">
        <title>Whole genome shotgun sequence of Microvirga aerophila NBRC 106136.</title>
        <authorList>
            <person name="Hosoyama A."/>
            <person name="Uohara A."/>
            <person name="Ohji S."/>
            <person name="Ichikawa N."/>
        </authorList>
    </citation>
    <scope>NUCLEOTIDE SEQUENCE [LARGE SCALE GENOMIC DNA]</scope>
    <source>
        <strain evidence="4 5">NBRC 106136</strain>
    </source>
</reference>
<dbReference type="InterPro" id="IPR046342">
    <property type="entry name" value="CBS_dom_sf"/>
</dbReference>
<protein>
    <submittedName>
        <fullName evidence="4">Inosine-5-monophosphate dehydrogenase</fullName>
    </submittedName>
</protein>
<accession>A0A512BZI7</accession>
<sequence length="144" mass="16082">MTIVRHILDEKGQLVWTIRPDDTVFAAIEEMARKDVGALVVVDNGDPVGIFTERQYARDVFLKGRSSPTTAVKDVMRTGFLSVTPERTVEECMAIMTAERVRHLPIMDDGSLVGLISIGDLVKSIIEDREFVIDQLTNYISGTR</sequence>
<proteinExistence type="predicted"/>
<dbReference type="RefSeq" id="WP_147022376.1">
    <property type="nucleotide sequence ID" value="NZ_BJYU01000102.1"/>
</dbReference>
<evidence type="ECO:0000313" key="4">
    <source>
        <dbReference type="EMBL" id="GEO17372.1"/>
    </source>
</evidence>
<comment type="caution">
    <text evidence="4">The sequence shown here is derived from an EMBL/GenBank/DDBJ whole genome shotgun (WGS) entry which is preliminary data.</text>
</comment>
<dbReference type="InterPro" id="IPR000644">
    <property type="entry name" value="CBS_dom"/>
</dbReference>
<dbReference type="PANTHER" id="PTHR43080:SF2">
    <property type="entry name" value="CBS DOMAIN-CONTAINING PROTEIN"/>
    <property type="match status" value="1"/>
</dbReference>
<evidence type="ECO:0000313" key="5">
    <source>
        <dbReference type="Proteomes" id="UP000321085"/>
    </source>
</evidence>
<organism evidence="4 5">
    <name type="scientific">Microvirga aerophila</name>
    <dbReference type="NCBI Taxonomy" id="670291"/>
    <lineage>
        <taxon>Bacteria</taxon>
        <taxon>Pseudomonadati</taxon>
        <taxon>Pseudomonadota</taxon>
        <taxon>Alphaproteobacteria</taxon>
        <taxon>Hyphomicrobiales</taxon>
        <taxon>Methylobacteriaceae</taxon>
        <taxon>Microvirga</taxon>
    </lineage>
</organism>
<dbReference type="SMART" id="SM00116">
    <property type="entry name" value="CBS"/>
    <property type="match status" value="2"/>
</dbReference>
<name>A0A512BZI7_9HYPH</name>
<evidence type="ECO:0000256" key="2">
    <source>
        <dbReference type="PROSITE-ProRule" id="PRU00703"/>
    </source>
</evidence>
<dbReference type="PROSITE" id="PS51371">
    <property type="entry name" value="CBS"/>
    <property type="match status" value="2"/>
</dbReference>
<evidence type="ECO:0000259" key="3">
    <source>
        <dbReference type="PROSITE" id="PS51371"/>
    </source>
</evidence>
<feature type="domain" description="CBS" evidence="3">
    <location>
        <begin position="76"/>
        <end position="131"/>
    </location>
</feature>
<dbReference type="Proteomes" id="UP000321085">
    <property type="component" value="Unassembled WGS sequence"/>
</dbReference>
<dbReference type="Pfam" id="PF00571">
    <property type="entry name" value="CBS"/>
    <property type="match status" value="2"/>
</dbReference>